<evidence type="ECO:0000256" key="7">
    <source>
        <dbReference type="ARBA" id="ARBA00022692"/>
    </source>
</evidence>
<evidence type="ECO:0000256" key="10">
    <source>
        <dbReference type="ARBA" id="ARBA00022777"/>
    </source>
</evidence>
<dbReference type="GO" id="GO:0002229">
    <property type="term" value="P:defense response to oomycetes"/>
    <property type="evidence" value="ECO:0007669"/>
    <property type="project" value="UniProtKB-ARBA"/>
</dbReference>
<dbReference type="FunFam" id="3.30.200.20:FF:000330">
    <property type="entry name" value="G-type lectin S-receptor-like serine/threonine-protein kinase At4g03230"/>
    <property type="match status" value="1"/>
</dbReference>
<dbReference type="PROSITE" id="PS50011">
    <property type="entry name" value="PROTEIN_KINASE_DOM"/>
    <property type="match status" value="1"/>
</dbReference>
<feature type="non-terminal residue" evidence="19">
    <location>
        <position position="301"/>
    </location>
</feature>
<evidence type="ECO:0000256" key="6">
    <source>
        <dbReference type="ARBA" id="ARBA00022679"/>
    </source>
</evidence>
<comment type="subcellular location">
    <subcellularLocation>
        <location evidence="1">Cell membrane</location>
        <topology evidence="1">Single-pass type I membrane protein</topology>
    </subcellularLocation>
</comment>
<feature type="non-terminal residue" evidence="19">
    <location>
        <position position="1"/>
    </location>
</feature>
<evidence type="ECO:0000256" key="15">
    <source>
        <dbReference type="ARBA" id="ARBA00023170"/>
    </source>
</evidence>
<keyword evidence="14" id="KW-1015">Disulfide bond</keyword>
<evidence type="ECO:0000256" key="2">
    <source>
        <dbReference type="ARBA" id="ARBA00008536"/>
    </source>
</evidence>
<dbReference type="InterPro" id="IPR000719">
    <property type="entry name" value="Prot_kinase_dom"/>
</dbReference>
<dbReference type="FunFam" id="1.10.510.10:FF:000240">
    <property type="entry name" value="Lectin-domain containing receptor kinase A4.3"/>
    <property type="match status" value="1"/>
</dbReference>
<evidence type="ECO:0000256" key="8">
    <source>
        <dbReference type="ARBA" id="ARBA00022729"/>
    </source>
</evidence>
<keyword evidence="15 19" id="KW-0675">Receptor</keyword>
<sequence>TSKNKLTLVIVLVVVLGAIFIISTAAYIFWRCRSKSRKEPVVVDETKSREFWTEFSANEDVEGNPAGNGPELPMYSLQDIVAATNNFSSEDKLGEGGFGPVFKGKLPCGKEVAVKRLSRKSGQGLEEFKNEIILIAKLQHRNLVRLLGYCVEGEEKILLYEYLPNKSLDAFIFANTKEQLKWRKRLNIIEGIARGLLYLHRDSRLRIIHRDLKASNILLDEEMNPKISDFGMAKIFGGNENQGNTNRVVGTYGYMAPEYAMEGLFSVKSDVYSFGVLLLEIVSGKKNQFRHPDYAMNLIGY</sequence>
<dbReference type="GO" id="GO:0005886">
    <property type="term" value="C:plasma membrane"/>
    <property type="evidence" value="ECO:0007669"/>
    <property type="project" value="UniProtKB-SubCell"/>
</dbReference>
<dbReference type="Gene3D" id="1.10.510.10">
    <property type="entry name" value="Transferase(Phosphotransferase) domain 1"/>
    <property type="match status" value="1"/>
</dbReference>
<dbReference type="Gene3D" id="3.30.200.20">
    <property type="entry name" value="Phosphorylase Kinase, domain 1"/>
    <property type="match status" value="1"/>
</dbReference>
<keyword evidence="12 17" id="KW-1133">Transmembrane helix</keyword>
<evidence type="ECO:0000256" key="1">
    <source>
        <dbReference type="ARBA" id="ARBA00004251"/>
    </source>
</evidence>
<dbReference type="Pfam" id="PF07714">
    <property type="entry name" value="PK_Tyr_Ser-Thr"/>
    <property type="match status" value="1"/>
</dbReference>
<keyword evidence="13 17" id="KW-0472">Membrane</keyword>
<evidence type="ECO:0000256" key="17">
    <source>
        <dbReference type="SAM" id="Phobius"/>
    </source>
</evidence>
<gene>
    <name evidence="19" type="ORF">FRX31_027270</name>
</gene>
<feature type="domain" description="Protein kinase" evidence="18">
    <location>
        <begin position="87"/>
        <end position="301"/>
    </location>
</feature>
<keyword evidence="20" id="KW-1185">Reference proteome</keyword>
<name>A0A7J6VE10_THATH</name>
<proteinExistence type="inferred from homology"/>
<keyword evidence="16" id="KW-0325">Glycoprotein</keyword>
<dbReference type="InterPro" id="IPR001245">
    <property type="entry name" value="Ser-Thr/Tyr_kinase_cat_dom"/>
</dbReference>
<dbReference type="GO" id="GO:0004674">
    <property type="term" value="F:protein serine/threonine kinase activity"/>
    <property type="evidence" value="ECO:0007669"/>
    <property type="project" value="UniProtKB-KW"/>
</dbReference>
<dbReference type="Proteomes" id="UP000554482">
    <property type="component" value="Unassembled WGS sequence"/>
</dbReference>
<keyword evidence="9" id="KW-0547">Nucleotide-binding</keyword>
<dbReference type="AlphaFoldDB" id="A0A7J6VE10"/>
<keyword evidence="5" id="KW-0723">Serine/threonine-protein kinase</keyword>
<feature type="transmembrane region" description="Helical" evidence="17">
    <location>
        <begin position="6"/>
        <end position="30"/>
    </location>
</feature>
<protein>
    <submittedName>
        <fullName evidence="19">S-receptor-like serine/threonine-protein kinase</fullName>
    </submittedName>
</protein>
<evidence type="ECO:0000256" key="5">
    <source>
        <dbReference type="ARBA" id="ARBA00022527"/>
    </source>
</evidence>
<evidence type="ECO:0000256" key="3">
    <source>
        <dbReference type="ARBA" id="ARBA00010217"/>
    </source>
</evidence>
<evidence type="ECO:0000256" key="13">
    <source>
        <dbReference type="ARBA" id="ARBA00023136"/>
    </source>
</evidence>
<dbReference type="PANTHER" id="PTHR27002:SF181">
    <property type="entry name" value="RECEPTOR-LIKE SERINE_THREONINE-PROTEIN KINASE"/>
    <property type="match status" value="1"/>
</dbReference>
<reference evidence="19 20" key="1">
    <citation type="submission" date="2020-06" db="EMBL/GenBank/DDBJ databases">
        <title>Transcriptomic and genomic resources for Thalictrum thalictroides and T. hernandezii: Facilitating candidate gene discovery in an emerging model plant lineage.</title>
        <authorList>
            <person name="Arias T."/>
            <person name="Riano-Pachon D.M."/>
            <person name="Di Stilio V.S."/>
        </authorList>
    </citation>
    <scope>NUCLEOTIDE SEQUENCE [LARGE SCALE GENOMIC DNA]</scope>
    <source>
        <strain evidence="20">cv. WT478/WT964</strain>
        <tissue evidence="19">Leaves</tissue>
    </source>
</reference>
<keyword evidence="4" id="KW-1003">Cell membrane</keyword>
<dbReference type="PROSITE" id="PS00108">
    <property type="entry name" value="PROTEIN_KINASE_ST"/>
    <property type="match status" value="1"/>
</dbReference>
<accession>A0A7J6VE10</accession>
<dbReference type="InterPro" id="IPR008271">
    <property type="entry name" value="Ser/Thr_kinase_AS"/>
</dbReference>
<comment type="caution">
    <text evidence="19">The sequence shown here is derived from an EMBL/GenBank/DDBJ whole genome shotgun (WGS) entry which is preliminary data.</text>
</comment>
<evidence type="ECO:0000313" key="19">
    <source>
        <dbReference type="EMBL" id="KAF5183143.1"/>
    </source>
</evidence>
<dbReference type="PANTHER" id="PTHR27002">
    <property type="entry name" value="RECEPTOR-LIKE SERINE/THREONINE-PROTEIN KINASE SD1-8"/>
    <property type="match status" value="1"/>
</dbReference>
<evidence type="ECO:0000256" key="16">
    <source>
        <dbReference type="ARBA" id="ARBA00023180"/>
    </source>
</evidence>
<evidence type="ECO:0000313" key="20">
    <source>
        <dbReference type="Proteomes" id="UP000554482"/>
    </source>
</evidence>
<dbReference type="InterPro" id="IPR011009">
    <property type="entry name" value="Kinase-like_dom_sf"/>
</dbReference>
<comment type="similarity">
    <text evidence="3">In the C-terminal section; belongs to the protein kinase superfamily. Ser/Thr protein kinase family.</text>
</comment>
<evidence type="ECO:0000256" key="4">
    <source>
        <dbReference type="ARBA" id="ARBA00022475"/>
    </source>
</evidence>
<keyword evidence="6" id="KW-0808">Transferase</keyword>
<evidence type="ECO:0000256" key="11">
    <source>
        <dbReference type="ARBA" id="ARBA00022840"/>
    </source>
</evidence>
<keyword evidence="7 17" id="KW-0812">Transmembrane</keyword>
<dbReference type="OrthoDB" id="4062651at2759"/>
<dbReference type="SMART" id="SM00220">
    <property type="entry name" value="S_TKc"/>
    <property type="match status" value="1"/>
</dbReference>
<keyword evidence="11" id="KW-0067">ATP-binding</keyword>
<evidence type="ECO:0000256" key="12">
    <source>
        <dbReference type="ARBA" id="ARBA00022989"/>
    </source>
</evidence>
<comment type="similarity">
    <text evidence="2">In the N-terminal section; belongs to the leguminous lectin family.</text>
</comment>
<organism evidence="19 20">
    <name type="scientific">Thalictrum thalictroides</name>
    <name type="common">Rue-anemone</name>
    <name type="synonym">Anemone thalictroides</name>
    <dbReference type="NCBI Taxonomy" id="46969"/>
    <lineage>
        <taxon>Eukaryota</taxon>
        <taxon>Viridiplantae</taxon>
        <taxon>Streptophyta</taxon>
        <taxon>Embryophyta</taxon>
        <taxon>Tracheophyta</taxon>
        <taxon>Spermatophyta</taxon>
        <taxon>Magnoliopsida</taxon>
        <taxon>Ranunculales</taxon>
        <taxon>Ranunculaceae</taxon>
        <taxon>Thalictroideae</taxon>
        <taxon>Thalictrum</taxon>
    </lineage>
</organism>
<evidence type="ECO:0000259" key="18">
    <source>
        <dbReference type="PROSITE" id="PS50011"/>
    </source>
</evidence>
<evidence type="ECO:0000256" key="14">
    <source>
        <dbReference type="ARBA" id="ARBA00023157"/>
    </source>
</evidence>
<dbReference type="GO" id="GO:0005524">
    <property type="term" value="F:ATP binding"/>
    <property type="evidence" value="ECO:0007669"/>
    <property type="project" value="UniProtKB-KW"/>
</dbReference>
<dbReference type="SUPFAM" id="SSF56112">
    <property type="entry name" value="Protein kinase-like (PK-like)"/>
    <property type="match status" value="1"/>
</dbReference>
<dbReference type="EMBL" id="JABWDY010033871">
    <property type="protein sequence ID" value="KAF5183143.1"/>
    <property type="molecule type" value="Genomic_DNA"/>
</dbReference>
<keyword evidence="8" id="KW-0732">Signal</keyword>
<evidence type="ECO:0000256" key="9">
    <source>
        <dbReference type="ARBA" id="ARBA00022741"/>
    </source>
</evidence>
<keyword evidence="10 19" id="KW-0418">Kinase</keyword>